<accession>A0AA88PII1</accession>
<dbReference type="EMBL" id="JAUYZG010000015">
    <property type="protein sequence ID" value="KAK2887222.1"/>
    <property type="molecule type" value="Genomic_DNA"/>
</dbReference>
<dbReference type="Proteomes" id="UP001187343">
    <property type="component" value="Unassembled WGS sequence"/>
</dbReference>
<dbReference type="AlphaFoldDB" id="A0AA88PII1"/>
<dbReference type="PROSITE" id="PS51257">
    <property type="entry name" value="PROKAR_LIPOPROTEIN"/>
    <property type="match status" value="1"/>
</dbReference>
<evidence type="ECO:0000313" key="1">
    <source>
        <dbReference type="EMBL" id="KAK2887222.1"/>
    </source>
</evidence>
<keyword evidence="2" id="KW-1185">Reference proteome</keyword>
<gene>
    <name evidence="1" type="ORF">Q8A67_015450</name>
</gene>
<sequence>MKCSKLVLYANSQFTQSSLACCSCGSRMHSMAQRMHRAPIGGNSVFVSSPANQRPEAARGHLVAESAERVHSSCRKGGGGAGGVTMMMRNLNKGAGCYKGMANNLENQ</sequence>
<proteinExistence type="predicted"/>
<evidence type="ECO:0000313" key="2">
    <source>
        <dbReference type="Proteomes" id="UP001187343"/>
    </source>
</evidence>
<organism evidence="1 2">
    <name type="scientific">Cirrhinus molitorella</name>
    <name type="common">mud carp</name>
    <dbReference type="NCBI Taxonomy" id="172907"/>
    <lineage>
        <taxon>Eukaryota</taxon>
        <taxon>Metazoa</taxon>
        <taxon>Chordata</taxon>
        <taxon>Craniata</taxon>
        <taxon>Vertebrata</taxon>
        <taxon>Euteleostomi</taxon>
        <taxon>Actinopterygii</taxon>
        <taxon>Neopterygii</taxon>
        <taxon>Teleostei</taxon>
        <taxon>Ostariophysi</taxon>
        <taxon>Cypriniformes</taxon>
        <taxon>Cyprinidae</taxon>
        <taxon>Labeoninae</taxon>
        <taxon>Labeonini</taxon>
        <taxon>Cirrhinus</taxon>
    </lineage>
</organism>
<reference evidence="1" key="1">
    <citation type="submission" date="2023-08" db="EMBL/GenBank/DDBJ databases">
        <title>Chromosome-level Genome Assembly of mud carp (Cirrhinus molitorella).</title>
        <authorList>
            <person name="Liu H."/>
        </authorList>
    </citation>
    <scope>NUCLEOTIDE SEQUENCE</scope>
    <source>
        <strain evidence="1">Prfri</strain>
        <tissue evidence="1">Muscle</tissue>
    </source>
</reference>
<name>A0AA88PII1_9TELE</name>
<comment type="caution">
    <text evidence="1">The sequence shown here is derived from an EMBL/GenBank/DDBJ whole genome shotgun (WGS) entry which is preliminary data.</text>
</comment>
<protein>
    <submittedName>
        <fullName evidence="1">Uncharacterized protein</fullName>
    </submittedName>
</protein>